<protein>
    <recommendedName>
        <fullName evidence="3">DUF4388 domain-containing protein</fullName>
    </recommendedName>
</protein>
<sequence>MWKWVWKVVGKSRAYPDRVKVLNVLSVLDSVPLCGLQQLTLRGEDGTATLYLEGPNIVGVESEVLPDLGTALTRAGLDPMDVDLAEHEDRRVWPPLLRKGLLAPHVAHAQFALRVTQALLPLAWQDLTWTVTPLAAYADRVDGLSLDTAGTLYDMVWLAMTIPGARRADRPSTRLRAVPASSVPEEVIAGGAVYLGVMHGWTLGQVAARLGLRWDDLSRQVNALVNSGLLCPVPVQVK</sequence>
<organism evidence="1 2">
    <name type="scientific">Deinococcus aluminii</name>
    <dbReference type="NCBI Taxonomy" id="1656885"/>
    <lineage>
        <taxon>Bacteria</taxon>
        <taxon>Thermotogati</taxon>
        <taxon>Deinococcota</taxon>
        <taxon>Deinococci</taxon>
        <taxon>Deinococcales</taxon>
        <taxon>Deinococcaceae</taxon>
        <taxon>Deinococcus</taxon>
    </lineage>
</organism>
<dbReference type="Proteomes" id="UP001404956">
    <property type="component" value="Unassembled WGS sequence"/>
</dbReference>
<evidence type="ECO:0000313" key="1">
    <source>
        <dbReference type="EMBL" id="GAA5533857.1"/>
    </source>
</evidence>
<name>A0ABP9XEV4_9DEIO</name>
<dbReference type="EMBL" id="BAABRV010000005">
    <property type="protein sequence ID" value="GAA5533857.1"/>
    <property type="molecule type" value="Genomic_DNA"/>
</dbReference>
<reference evidence="1 2" key="1">
    <citation type="submission" date="2024-02" db="EMBL/GenBank/DDBJ databases">
        <title>Deinococcus aluminii NBRC 112889.</title>
        <authorList>
            <person name="Ichikawa N."/>
            <person name="Katano-Makiyama Y."/>
            <person name="Hidaka K."/>
        </authorList>
    </citation>
    <scope>NUCLEOTIDE SEQUENCE [LARGE SCALE GENOMIC DNA]</scope>
    <source>
        <strain evidence="1 2">NBRC 112889</strain>
    </source>
</reference>
<accession>A0ABP9XEV4</accession>
<proteinExistence type="predicted"/>
<evidence type="ECO:0000313" key="2">
    <source>
        <dbReference type="Proteomes" id="UP001404956"/>
    </source>
</evidence>
<gene>
    <name evidence="1" type="ORF">Dalu01_02265</name>
</gene>
<evidence type="ECO:0008006" key="3">
    <source>
        <dbReference type="Google" id="ProtNLM"/>
    </source>
</evidence>
<comment type="caution">
    <text evidence="1">The sequence shown here is derived from an EMBL/GenBank/DDBJ whole genome shotgun (WGS) entry which is preliminary data.</text>
</comment>
<keyword evidence="2" id="KW-1185">Reference proteome</keyword>